<dbReference type="Pfam" id="PF00009">
    <property type="entry name" value="GTP_EFTU"/>
    <property type="match status" value="1"/>
</dbReference>
<evidence type="ECO:0000313" key="15">
    <source>
        <dbReference type="EMBL" id="KAA8910039.1"/>
    </source>
</evidence>
<comment type="caution">
    <text evidence="15">The sequence shown here is derived from an EMBL/GenBank/DDBJ whole genome shotgun (WGS) entry which is preliminary data.</text>
</comment>
<feature type="region of interest" description="Disordered" evidence="13">
    <location>
        <begin position="168"/>
        <end position="221"/>
    </location>
</feature>
<organism evidence="15 16">
    <name type="scientific">Sphaerosporella brunnea</name>
    <dbReference type="NCBI Taxonomy" id="1250544"/>
    <lineage>
        <taxon>Eukaryota</taxon>
        <taxon>Fungi</taxon>
        <taxon>Dikarya</taxon>
        <taxon>Ascomycota</taxon>
        <taxon>Pezizomycotina</taxon>
        <taxon>Pezizomycetes</taxon>
        <taxon>Pezizales</taxon>
        <taxon>Pyronemataceae</taxon>
        <taxon>Sphaerosporella</taxon>
    </lineage>
</organism>
<dbReference type="SUPFAM" id="SSF52540">
    <property type="entry name" value="P-loop containing nucleoside triphosphate hydrolases"/>
    <property type="match status" value="1"/>
</dbReference>
<dbReference type="FunCoup" id="A0A5J5F296">
    <property type="interactions" value="53"/>
</dbReference>
<evidence type="ECO:0000256" key="7">
    <source>
        <dbReference type="ARBA" id="ARBA00022845"/>
    </source>
</evidence>
<evidence type="ECO:0000256" key="12">
    <source>
        <dbReference type="ARBA" id="ARBA00074866"/>
    </source>
</evidence>
<dbReference type="FunFam" id="2.40.30.10:FF:000020">
    <property type="entry name" value="Translation elongation factor EF-1"/>
    <property type="match status" value="1"/>
</dbReference>
<proteinExistence type="inferred from homology"/>
<keyword evidence="7" id="KW-0810">Translation regulation</keyword>
<dbReference type="Gene3D" id="2.40.30.10">
    <property type="entry name" value="Translation factors"/>
    <property type="match status" value="2"/>
</dbReference>
<evidence type="ECO:0000256" key="8">
    <source>
        <dbReference type="ARBA" id="ARBA00022917"/>
    </source>
</evidence>
<keyword evidence="9" id="KW-0342">GTP-binding</keyword>
<dbReference type="EMBL" id="VXIS01000051">
    <property type="protein sequence ID" value="KAA8910039.1"/>
    <property type="molecule type" value="Genomic_DNA"/>
</dbReference>
<comment type="subcellular location">
    <subcellularLocation>
        <location evidence="1">Cytoplasm</location>
    </subcellularLocation>
</comment>
<keyword evidence="16" id="KW-1185">Reference proteome</keyword>
<dbReference type="PROSITE" id="PS00301">
    <property type="entry name" value="G_TR_1"/>
    <property type="match status" value="1"/>
</dbReference>
<keyword evidence="15" id="KW-0251">Elongation factor</keyword>
<dbReference type="PRINTS" id="PR00315">
    <property type="entry name" value="ELONGATNFCT"/>
</dbReference>
<keyword evidence="5" id="KW-0547">Nucleotide-binding</keyword>
<evidence type="ECO:0000256" key="9">
    <source>
        <dbReference type="ARBA" id="ARBA00023134"/>
    </source>
</evidence>
<evidence type="ECO:0000256" key="2">
    <source>
        <dbReference type="ARBA" id="ARBA00007249"/>
    </source>
</evidence>
<evidence type="ECO:0000256" key="13">
    <source>
        <dbReference type="SAM" id="MobiDB-lite"/>
    </source>
</evidence>
<evidence type="ECO:0000256" key="4">
    <source>
        <dbReference type="ARBA" id="ARBA00022490"/>
    </source>
</evidence>
<evidence type="ECO:0000256" key="10">
    <source>
        <dbReference type="ARBA" id="ARBA00049117"/>
    </source>
</evidence>
<dbReference type="Pfam" id="PF22594">
    <property type="entry name" value="GTP-eEF1A_C"/>
    <property type="match status" value="1"/>
</dbReference>
<dbReference type="InterPro" id="IPR015033">
    <property type="entry name" value="HBS1-like_N"/>
</dbReference>
<dbReference type="GO" id="GO:0003746">
    <property type="term" value="F:translation elongation factor activity"/>
    <property type="evidence" value="ECO:0007669"/>
    <property type="project" value="UniProtKB-KW"/>
</dbReference>
<dbReference type="InterPro" id="IPR031157">
    <property type="entry name" value="G_TR_CS"/>
</dbReference>
<dbReference type="GO" id="GO:0005829">
    <property type="term" value="C:cytosol"/>
    <property type="evidence" value="ECO:0007669"/>
    <property type="project" value="GOC"/>
</dbReference>
<dbReference type="SUPFAM" id="SSF50465">
    <property type="entry name" value="EF-Tu/eEF-1alpha/eIF2-gamma C-terminal domain"/>
    <property type="match status" value="1"/>
</dbReference>
<dbReference type="PANTHER" id="PTHR23115">
    <property type="entry name" value="TRANSLATION FACTOR"/>
    <property type="match status" value="1"/>
</dbReference>
<comment type="subunit">
    <text evidence="11">Component of the Dom34-Hbs1 complex, also named Pelota-HBS1L complex, composed of dom34 and hbs1.</text>
</comment>
<comment type="similarity">
    <text evidence="2">Belongs to the TRAFAC class translation factor GTPase superfamily. Classic translation factor GTPase family. EF-Tu/EF-1A subfamily.</text>
</comment>
<dbReference type="InParanoid" id="A0A5J5F296"/>
<evidence type="ECO:0000256" key="3">
    <source>
        <dbReference type="ARBA" id="ARBA00013870"/>
    </source>
</evidence>
<dbReference type="GO" id="GO:0005525">
    <property type="term" value="F:GTP binding"/>
    <property type="evidence" value="ECO:0007669"/>
    <property type="project" value="UniProtKB-KW"/>
</dbReference>
<sequence>MTPQQKQQMREGLKKTREVLGHDIPGVSDQVIEDALWNYYFDVPQTVNYILIKYPRPQQKKQSKAKGLLGFGFQASSPWPAMSAVEMGYFADAPWGNIPQDRKGELVLKGPQLRGGLLGGSSSGPKSSKLAALAKKRKEKAQAATPTFGEEKTSISLLSRLSKQTSSAKNVLEPVSPAPRPSAQSPSSLPSGSPLRPPPPQTSTARETPAPLDSPQTDPKARTTVDLVGLDQPKTQEPVVLVAETATQQKALGASPSSFAQSIFGERITLRHEITVTNTTLFFVPGNKEAGKANPFAGPSPDDVVAAAQSASKGLNKGTHQKTPAPTIQKTEEVLKNLSLEAAPAAKKVEKIDVLKAYSESSAKENINFVVVGHVDAGKSTLMGRMLYDCGAVDERAMRKYRQESEQIGKGSFALAWVMDQTEEERNRGVTIDIATNHFETPNSSFTILDAPGHRDFIPNMIAGASQADFAVLVIDASTGAFEAGFHRQGQTKEHTLLCRSIGVQRLVVAVNKLDTVDWSPARFEEIVQQMQQFLTNAGFSMKNVTFVPMSGLTGINVVRKPDDNVIPWYNGPSLLEVLETSNKHTRAVDKPLRLVISEVFRGGVTNPVSISGRIDAGYLQEGDVLVSIPSKEQAIAKAIVCNDEPAKWAVAGHNAVIHLSGIDPIHLRPGDVLCNPTSPLITIKSFNVKLLAFEGMTPMAVDVHKGRLHAAGKVSVLLQTMDKSNGQVIKKKPRHIPPGSLARVTVELIGEAIPVEAGNRIVLRSSGVTVAAGIIE</sequence>
<dbReference type="InterPro" id="IPR009000">
    <property type="entry name" value="Transl_B-barrel_sf"/>
</dbReference>
<dbReference type="FunFam" id="3.40.50.300:FF:000204">
    <property type="entry name" value="Translation elongation factor Tu"/>
    <property type="match status" value="1"/>
</dbReference>
<dbReference type="InterPro" id="IPR050100">
    <property type="entry name" value="TRAFAC_GTPase_members"/>
</dbReference>
<keyword evidence="6" id="KW-0378">Hydrolase</keyword>
<dbReference type="GO" id="GO:0006417">
    <property type="term" value="P:regulation of translation"/>
    <property type="evidence" value="ECO:0007669"/>
    <property type="project" value="UniProtKB-KW"/>
</dbReference>
<dbReference type="CDD" id="cd01883">
    <property type="entry name" value="EF1_alpha"/>
    <property type="match status" value="1"/>
</dbReference>
<dbReference type="CDD" id="cd16267">
    <property type="entry name" value="HBS1-like_II"/>
    <property type="match status" value="1"/>
</dbReference>
<gene>
    <name evidence="15" type="ORF">FN846DRAFT_940385</name>
</gene>
<dbReference type="Proteomes" id="UP000326924">
    <property type="component" value="Unassembled WGS sequence"/>
</dbReference>
<dbReference type="Gene3D" id="3.40.50.300">
    <property type="entry name" value="P-loop containing nucleotide triphosphate hydrolases"/>
    <property type="match status" value="1"/>
</dbReference>
<dbReference type="GO" id="GO:1990533">
    <property type="term" value="C:Dom34-Hbs1 complex"/>
    <property type="evidence" value="ECO:0007669"/>
    <property type="project" value="UniProtKB-ARBA"/>
</dbReference>
<dbReference type="GO" id="GO:0003924">
    <property type="term" value="F:GTPase activity"/>
    <property type="evidence" value="ECO:0007669"/>
    <property type="project" value="InterPro"/>
</dbReference>
<keyword evidence="8" id="KW-0648">Protein biosynthesis</keyword>
<comment type="catalytic activity">
    <reaction evidence="10">
        <text>GTP + H2O = GDP + phosphate + H(+)</text>
        <dbReference type="Rhea" id="RHEA:19669"/>
        <dbReference type="ChEBI" id="CHEBI:15377"/>
        <dbReference type="ChEBI" id="CHEBI:15378"/>
        <dbReference type="ChEBI" id="CHEBI:37565"/>
        <dbReference type="ChEBI" id="CHEBI:43474"/>
        <dbReference type="ChEBI" id="CHEBI:58189"/>
    </reaction>
    <physiologicalReaction direction="left-to-right" evidence="10">
        <dbReference type="Rhea" id="RHEA:19670"/>
    </physiologicalReaction>
</comment>
<evidence type="ECO:0000313" key="16">
    <source>
        <dbReference type="Proteomes" id="UP000326924"/>
    </source>
</evidence>
<evidence type="ECO:0000256" key="5">
    <source>
        <dbReference type="ARBA" id="ARBA00022741"/>
    </source>
</evidence>
<dbReference type="AlphaFoldDB" id="A0A5J5F296"/>
<evidence type="ECO:0000256" key="1">
    <source>
        <dbReference type="ARBA" id="ARBA00004496"/>
    </source>
</evidence>
<dbReference type="Pfam" id="PF08938">
    <property type="entry name" value="HBS1_N"/>
    <property type="match status" value="1"/>
</dbReference>
<keyword evidence="4" id="KW-0963">Cytoplasm</keyword>
<feature type="compositionally biased region" description="Low complexity" evidence="13">
    <location>
        <begin position="123"/>
        <end position="133"/>
    </location>
</feature>
<dbReference type="OrthoDB" id="342024at2759"/>
<reference evidence="15 16" key="1">
    <citation type="submission" date="2019-09" db="EMBL/GenBank/DDBJ databases">
        <title>Draft genome of the ectomycorrhizal ascomycete Sphaerosporella brunnea.</title>
        <authorList>
            <consortium name="DOE Joint Genome Institute"/>
            <person name="Benucci G.M."/>
            <person name="Marozzi G."/>
            <person name="Antonielli L."/>
            <person name="Sanchez S."/>
            <person name="Marco P."/>
            <person name="Wang X."/>
            <person name="Falini L.B."/>
            <person name="Barry K."/>
            <person name="Haridas S."/>
            <person name="Lipzen A."/>
            <person name="Labutti K."/>
            <person name="Grigoriev I.V."/>
            <person name="Murat C."/>
            <person name="Martin F."/>
            <person name="Albertini E."/>
            <person name="Donnini D."/>
            <person name="Bonito G."/>
        </authorList>
    </citation>
    <scope>NUCLEOTIDE SEQUENCE [LARGE SCALE GENOMIC DNA]</scope>
    <source>
        <strain evidence="15 16">Sb_GMNB300</strain>
    </source>
</reference>
<evidence type="ECO:0000256" key="6">
    <source>
        <dbReference type="ARBA" id="ARBA00022801"/>
    </source>
</evidence>
<dbReference type="PROSITE" id="PS51722">
    <property type="entry name" value="G_TR_2"/>
    <property type="match status" value="1"/>
</dbReference>
<dbReference type="InterPro" id="IPR054696">
    <property type="entry name" value="GTP-eEF1A_C"/>
</dbReference>
<dbReference type="GO" id="GO:0002184">
    <property type="term" value="P:cytoplasmic translational termination"/>
    <property type="evidence" value="ECO:0007669"/>
    <property type="project" value="UniProtKB-ARBA"/>
</dbReference>
<dbReference type="SUPFAM" id="SSF50447">
    <property type="entry name" value="Translation proteins"/>
    <property type="match status" value="1"/>
</dbReference>
<feature type="domain" description="Tr-type G" evidence="14">
    <location>
        <begin position="364"/>
        <end position="589"/>
    </location>
</feature>
<evidence type="ECO:0000259" key="14">
    <source>
        <dbReference type="PROSITE" id="PS51722"/>
    </source>
</evidence>
<accession>A0A5J5F296</accession>
<dbReference type="InterPro" id="IPR027417">
    <property type="entry name" value="P-loop_NTPase"/>
</dbReference>
<dbReference type="InterPro" id="IPR009001">
    <property type="entry name" value="Transl_elong_EF1A/Init_IF2_C"/>
</dbReference>
<feature type="region of interest" description="Disordered" evidence="13">
    <location>
        <begin position="116"/>
        <end position="156"/>
    </location>
</feature>
<dbReference type="InterPro" id="IPR000795">
    <property type="entry name" value="T_Tr_GTP-bd_dom"/>
</dbReference>
<protein>
    <recommendedName>
        <fullName evidence="12">Elongation factor 1 alpha-like protein</fullName>
    </recommendedName>
    <alternativeName>
        <fullName evidence="3">Elongation factor 1-alpha</fullName>
    </alternativeName>
</protein>
<evidence type="ECO:0000256" key="11">
    <source>
        <dbReference type="ARBA" id="ARBA00063537"/>
    </source>
</evidence>
<feature type="compositionally biased region" description="Low complexity" evidence="13">
    <location>
        <begin position="181"/>
        <end position="194"/>
    </location>
</feature>
<name>A0A5J5F296_9PEZI</name>